<protein>
    <submittedName>
        <fullName evidence="2">Uncharacterized protein</fullName>
    </submittedName>
</protein>
<evidence type="ECO:0000256" key="1">
    <source>
        <dbReference type="SAM" id="MobiDB-lite"/>
    </source>
</evidence>
<reference evidence="2" key="1">
    <citation type="submission" date="2018-05" db="EMBL/GenBank/DDBJ databases">
        <title>Draft genome of Mucuna pruriens seed.</title>
        <authorList>
            <person name="Nnadi N.E."/>
            <person name="Vos R."/>
            <person name="Hasami M.H."/>
            <person name="Devisetty U.K."/>
            <person name="Aguiy J.C."/>
        </authorList>
    </citation>
    <scope>NUCLEOTIDE SEQUENCE [LARGE SCALE GENOMIC DNA]</scope>
    <source>
        <strain evidence="2">JCA_2017</strain>
    </source>
</reference>
<comment type="caution">
    <text evidence="2">The sequence shown here is derived from an EMBL/GenBank/DDBJ whole genome shotgun (WGS) entry which is preliminary data.</text>
</comment>
<evidence type="ECO:0000313" key="2">
    <source>
        <dbReference type="EMBL" id="RDX75419.1"/>
    </source>
</evidence>
<keyword evidence="3" id="KW-1185">Reference proteome</keyword>
<accession>A0A371FAU9</accession>
<name>A0A371FAU9_MUCPR</name>
<dbReference type="EMBL" id="QJKJ01009848">
    <property type="protein sequence ID" value="RDX75419.1"/>
    <property type="molecule type" value="Genomic_DNA"/>
</dbReference>
<feature type="non-terminal residue" evidence="2">
    <location>
        <position position="1"/>
    </location>
</feature>
<dbReference type="Proteomes" id="UP000257109">
    <property type="component" value="Unassembled WGS sequence"/>
</dbReference>
<gene>
    <name evidence="2" type="ORF">CR513_44697</name>
</gene>
<organism evidence="2 3">
    <name type="scientific">Mucuna pruriens</name>
    <name type="common">Velvet bean</name>
    <name type="synonym">Dolichos pruriens</name>
    <dbReference type="NCBI Taxonomy" id="157652"/>
    <lineage>
        <taxon>Eukaryota</taxon>
        <taxon>Viridiplantae</taxon>
        <taxon>Streptophyta</taxon>
        <taxon>Embryophyta</taxon>
        <taxon>Tracheophyta</taxon>
        <taxon>Spermatophyta</taxon>
        <taxon>Magnoliopsida</taxon>
        <taxon>eudicotyledons</taxon>
        <taxon>Gunneridae</taxon>
        <taxon>Pentapetalae</taxon>
        <taxon>rosids</taxon>
        <taxon>fabids</taxon>
        <taxon>Fabales</taxon>
        <taxon>Fabaceae</taxon>
        <taxon>Papilionoideae</taxon>
        <taxon>50 kb inversion clade</taxon>
        <taxon>NPAAA clade</taxon>
        <taxon>indigoferoid/millettioid clade</taxon>
        <taxon>Phaseoleae</taxon>
        <taxon>Mucuna</taxon>
    </lineage>
</organism>
<dbReference type="AlphaFoldDB" id="A0A371FAU9"/>
<feature type="compositionally biased region" description="Basic and acidic residues" evidence="1">
    <location>
        <begin position="143"/>
        <end position="155"/>
    </location>
</feature>
<sequence>MRAFSTFRLHWPTPLRFLAIAAAPLCHYHGRDCCNIELHRYVGSIAHCCRSAAIAAASAAINHYPEMLVSTTPLQQLAVLCRDSPVLLCSSPLVLFNVHPGATVFPRIFGSGYPIWNHQRSQSTATSDQIELYELQQSLTHDNNQKKTGNEERETFGPIGDNPLLKHINGGGGGVPEGSDIGAIVQPKLDVHQILFRHLN</sequence>
<feature type="region of interest" description="Disordered" evidence="1">
    <location>
        <begin position="139"/>
        <end position="161"/>
    </location>
</feature>
<evidence type="ECO:0000313" key="3">
    <source>
        <dbReference type="Proteomes" id="UP000257109"/>
    </source>
</evidence>
<proteinExistence type="predicted"/>